<dbReference type="EMBL" id="LR796633">
    <property type="protein sequence ID" value="CAB4156284.1"/>
    <property type="molecule type" value="Genomic_DNA"/>
</dbReference>
<organism evidence="2">
    <name type="scientific">uncultured Caudovirales phage</name>
    <dbReference type="NCBI Taxonomy" id="2100421"/>
    <lineage>
        <taxon>Viruses</taxon>
        <taxon>Duplodnaviria</taxon>
        <taxon>Heunggongvirae</taxon>
        <taxon>Uroviricota</taxon>
        <taxon>Caudoviricetes</taxon>
        <taxon>Peduoviridae</taxon>
        <taxon>Maltschvirus</taxon>
        <taxon>Maltschvirus maltsch</taxon>
    </lineage>
</organism>
<sequence>MANYHEIKTARTGKDGKTYWTRIGTMWAEKNNSFRITFDAMPIPTIYQGNIRVEAMAFEPTLKTGQTSQRSNNGGTATDDEIPF</sequence>
<evidence type="ECO:0000313" key="3">
    <source>
        <dbReference type="EMBL" id="CAB4168688.1"/>
    </source>
</evidence>
<protein>
    <submittedName>
        <fullName evidence="2">Uncharacterized protein</fullName>
    </submittedName>
</protein>
<dbReference type="EMBL" id="LR797372">
    <property type="protein sequence ID" value="CAB4210795.1"/>
    <property type="molecule type" value="Genomic_DNA"/>
</dbReference>
<evidence type="ECO:0000313" key="5">
    <source>
        <dbReference type="EMBL" id="CAB4196285.1"/>
    </source>
</evidence>
<evidence type="ECO:0000313" key="2">
    <source>
        <dbReference type="EMBL" id="CAB4156284.1"/>
    </source>
</evidence>
<dbReference type="EMBL" id="LR796833">
    <property type="protein sequence ID" value="CAB4168688.1"/>
    <property type="molecule type" value="Genomic_DNA"/>
</dbReference>
<reference evidence="2" key="1">
    <citation type="submission" date="2020-04" db="EMBL/GenBank/DDBJ databases">
        <authorList>
            <person name="Chiriac C."/>
            <person name="Salcher M."/>
            <person name="Ghai R."/>
            <person name="Kavagutti S V."/>
        </authorList>
    </citation>
    <scope>NUCLEOTIDE SEQUENCE</scope>
</reference>
<feature type="region of interest" description="Disordered" evidence="1">
    <location>
        <begin position="62"/>
        <end position="84"/>
    </location>
</feature>
<feature type="compositionally biased region" description="Polar residues" evidence="1">
    <location>
        <begin position="63"/>
        <end position="76"/>
    </location>
</feature>
<dbReference type="EMBL" id="LR797012">
    <property type="protein sequence ID" value="CAB4181836.1"/>
    <property type="molecule type" value="Genomic_DNA"/>
</dbReference>
<evidence type="ECO:0000313" key="6">
    <source>
        <dbReference type="EMBL" id="CAB4210795.1"/>
    </source>
</evidence>
<evidence type="ECO:0000313" key="4">
    <source>
        <dbReference type="EMBL" id="CAB4181836.1"/>
    </source>
</evidence>
<proteinExistence type="predicted"/>
<dbReference type="EMBL" id="LR797249">
    <property type="protein sequence ID" value="CAB4196285.1"/>
    <property type="molecule type" value="Genomic_DNA"/>
</dbReference>
<gene>
    <name evidence="4" type="ORF">UFOVP1069_71</name>
    <name evidence="5" type="ORF">UFOVP1301_69</name>
    <name evidence="6" type="ORF">UFOVP1415_45</name>
    <name evidence="2" type="ORF">UFOVP663_54</name>
    <name evidence="3" type="ORF">UFOVP894_30</name>
</gene>
<accession>A0A6J5NLW9</accession>
<evidence type="ECO:0000256" key="1">
    <source>
        <dbReference type="SAM" id="MobiDB-lite"/>
    </source>
</evidence>
<name>A0A6J5NLW9_9CAUD</name>